<dbReference type="InterPro" id="IPR036866">
    <property type="entry name" value="RibonucZ/Hydroxyglut_hydro"/>
</dbReference>
<comment type="similarity">
    <text evidence="4">Belongs to the metallo-beta-lactamase superfamily. Type III sulfatase family.</text>
</comment>
<evidence type="ECO:0000256" key="2">
    <source>
        <dbReference type="ARBA" id="ARBA00022801"/>
    </source>
</evidence>
<dbReference type="PANTHER" id="PTHR43223:SF1">
    <property type="entry name" value="ALKYL_ARYL-SULFATASE BDS1"/>
    <property type="match status" value="1"/>
</dbReference>
<dbReference type="InterPro" id="IPR029228">
    <property type="entry name" value="Alkyl_sulf_dimr"/>
</dbReference>
<dbReference type="Gene3D" id="3.30.1050.10">
    <property type="entry name" value="SCP2 sterol-binding domain"/>
    <property type="match status" value="1"/>
</dbReference>
<dbReference type="SUPFAM" id="SSF56281">
    <property type="entry name" value="Metallo-hydrolase/oxidoreductase"/>
    <property type="match status" value="1"/>
</dbReference>
<dbReference type="SUPFAM" id="SSF55718">
    <property type="entry name" value="SCP-like"/>
    <property type="match status" value="1"/>
</dbReference>
<proteinExistence type="inferred from homology"/>
<dbReference type="GO" id="GO:0046983">
    <property type="term" value="F:protein dimerization activity"/>
    <property type="evidence" value="ECO:0007669"/>
    <property type="project" value="InterPro"/>
</dbReference>
<protein>
    <submittedName>
        <fullName evidence="6">Alkyl sulfatase and related hydrolases</fullName>
    </submittedName>
</protein>
<accession>A0A3B0SM66</accession>
<dbReference type="GO" id="GO:0046872">
    <property type="term" value="F:metal ion binding"/>
    <property type="evidence" value="ECO:0007669"/>
    <property type="project" value="UniProtKB-KW"/>
</dbReference>
<dbReference type="InterPro" id="IPR052195">
    <property type="entry name" value="Bact_Alkyl/Aryl-Sulfatase"/>
</dbReference>
<dbReference type="Gene3D" id="1.25.40.880">
    <property type="entry name" value="Alkyl sulfatase, dimerisation domain"/>
    <property type="match status" value="1"/>
</dbReference>
<dbReference type="AlphaFoldDB" id="A0A3B0SM66"/>
<dbReference type="InterPro" id="IPR038536">
    <property type="entry name" value="Alkyl/aryl-sulf_dimr_sf"/>
</dbReference>
<dbReference type="Gene3D" id="3.60.15.30">
    <property type="entry name" value="Metallo-beta-lactamase domain"/>
    <property type="match status" value="1"/>
</dbReference>
<dbReference type="InterPro" id="IPR001279">
    <property type="entry name" value="Metallo-B-lactamas"/>
</dbReference>
<dbReference type="Pfam" id="PF00753">
    <property type="entry name" value="Lactamase_B"/>
    <property type="match status" value="1"/>
</dbReference>
<dbReference type="InterPro" id="IPR029229">
    <property type="entry name" value="Alkyl_sulf_C"/>
</dbReference>
<dbReference type="GO" id="GO:0018909">
    <property type="term" value="P:dodecyl sulfate metabolic process"/>
    <property type="evidence" value="ECO:0007669"/>
    <property type="project" value="InterPro"/>
</dbReference>
<evidence type="ECO:0000256" key="1">
    <source>
        <dbReference type="ARBA" id="ARBA00022723"/>
    </source>
</evidence>
<evidence type="ECO:0000313" key="6">
    <source>
        <dbReference type="EMBL" id="VAW06528.1"/>
    </source>
</evidence>
<sequence>MLLRFIYLVIFYISGTSSLYAQMPPSAIHPELEKHTAHFKKKVYQVGERVYSAVGYSLGNIIMVVGDDGVIIVDTGTHPKEAAEAWTELRKISDKPVKAVVYTHFHPDHWGGIKAIVTQEQVDNGTVKIIAHRSMLDNVIHQGGMVGPILAMRTAYSFGLLLPPRDHAGMNHGIGPEITPGTSSFIRPNVFVDDVLELEIAGVQMVIKHIPSEAPDEIAVYLVADNILLSGEAIQGPTLPNIHTLRGTKFRDPYQWYKSLDTLRDFRAEHLVPSHGQPIYGADKTEEVIRMTRDGIQYIHDQTLRHMNRGATPDELVNLVTMPPYLRDYAPYLREYYGTVKHAVRQIYNGYLGWFAGDPVDLDPLNPHEVSKGYVALMGGRDKLLTHARKALKKKEYQWAARLTTHLITVNVNDQEARRIKAHAFRELGLASMNINWRNWYLTASYELLGKIDPVKDLQKAAGFFASPDIIAQWPLAKILEGLSVRLDPAASLGKNLKVNFLASDTAEQHGLELRQSILQFHQKAMSDATVVIQAPRQAIIGLLMGKLSVAQFKSLPVVSVTGRNEDLTIFMDMFDPFLSPIRLTL</sequence>
<dbReference type="GO" id="GO:0018741">
    <property type="term" value="F:linear primary-alkylsulfatase activity"/>
    <property type="evidence" value="ECO:0007669"/>
    <property type="project" value="InterPro"/>
</dbReference>
<evidence type="ECO:0000256" key="3">
    <source>
        <dbReference type="ARBA" id="ARBA00022833"/>
    </source>
</evidence>
<gene>
    <name evidence="6" type="ORF">MNBD_ALPHA01-1056</name>
</gene>
<dbReference type="Pfam" id="PF14864">
    <property type="entry name" value="Alkyl_sulf_C"/>
    <property type="match status" value="1"/>
</dbReference>
<evidence type="ECO:0000256" key="4">
    <source>
        <dbReference type="ARBA" id="ARBA00033751"/>
    </source>
</evidence>
<dbReference type="InterPro" id="IPR044097">
    <property type="entry name" value="Bds1/SdsA1_MBL-fold"/>
</dbReference>
<dbReference type="PANTHER" id="PTHR43223">
    <property type="entry name" value="ALKYL/ARYL-SULFATASE"/>
    <property type="match status" value="1"/>
</dbReference>
<feature type="domain" description="Metallo-beta-lactamase" evidence="5">
    <location>
        <begin position="58"/>
        <end position="275"/>
    </location>
</feature>
<dbReference type="Pfam" id="PF14863">
    <property type="entry name" value="Alkyl_sulf_dimr"/>
    <property type="match status" value="1"/>
</dbReference>
<dbReference type="CDD" id="cd07710">
    <property type="entry name" value="arylsulfatase_Sdsa1-like_MBL-fold"/>
    <property type="match status" value="1"/>
</dbReference>
<reference evidence="6" key="1">
    <citation type="submission" date="2018-06" db="EMBL/GenBank/DDBJ databases">
        <authorList>
            <person name="Zhirakovskaya E."/>
        </authorList>
    </citation>
    <scope>NUCLEOTIDE SEQUENCE</scope>
</reference>
<name>A0A3B0SM66_9ZZZZ</name>
<organism evidence="6">
    <name type="scientific">hydrothermal vent metagenome</name>
    <dbReference type="NCBI Taxonomy" id="652676"/>
    <lineage>
        <taxon>unclassified sequences</taxon>
        <taxon>metagenomes</taxon>
        <taxon>ecological metagenomes</taxon>
    </lineage>
</organism>
<dbReference type="SMART" id="SM00849">
    <property type="entry name" value="Lactamase_B"/>
    <property type="match status" value="1"/>
</dbReference>
<dbReference type="InterPro" id="IPR036527">
    <property type="entry name" value="SCP2_sterol-bd_dom_sf"/>
</dbReference>
<keyword evidence="3" id="KW-0862">Zinc</keyword>
<dbReference type="EMBL" id="UOEJ01000243">
    <property type="protein sequence ID" value="VAW06528.1"/>
    <property type="molecule type" value="Genomic_DNA"/>
</dbReference>
<keyword evidence="2 6" id="KW-0378">Hydrolase</keyword>
<evidence type="ECO:0000259" key="5">
    <source>
        <dbReference type="SMART" id="SM00849"/>
    </source>
</evidence>
<keyword evidence="1" id="KW-0479">Metal-binding</keyword>